<dbReference type="PANTHER" id="PTHR32099">
    <property type="entry name" value="CYSTEINE-RICH REPEAT SECRETORY PROTEIN"/>
    <property type="match status" value="1"/>
</dbReference>
<feature type="non-terminal residue" evidence="5">
    <location>
        <position position="1"/>
    </location>
</feature>
<feature type="chain" id="PRO_5023868558" description="Gnk2-homologous domain-containing protein" evidence="3">
    <location>
        <begin position="21"/>
        <end position="136"/>
    </location>
</feature>
<sequence>MSSLLVFLLCSLILTAPANADDPFYTDCPSNMNYMRGSAFQANLNALLSSLTSAAAAASSRFAEKVTGAAPDQTYGLAQCRADINASDCRACLDASARGVATWCPGQKSATYIYDSCLLRHSTPTRASSAKTTGWW</sequence>
<keyword evidence="6" id="KW-1185">Reference proteome</keyword>
<name>A0A5J9ST25_9POAL</name>
<evidence type="ECO:0000256" key="3">
    <source>
        <dbReference type="SAM" id="SignalP"/>
    </source>
</evidence>
<dbReference type="Pfam" id="PF01657">
    <property type="entry name" value="Stress-antifung"/>
    <property type="match status" value="1"/>
</dbReference>
<accession>A0A5J9ST25</accession>
<keyword evidence="2" id="KW-0677">Repeat</keyword>
<evidence type="ECO:0000259" key="4">
    <source>
        <dbReference type="PROSITE" id="PS51473"/>
    </source>
</evidence>
<comment type="caution">
    <text evidence="5">The sequence shown here is derived from an EMBL/GenBank/DDBJ whole genome shotgun (WGS) entry which is preliminary data.</text>
</comment>
<dbReference type="PANTHER" id="PTHR32099:SF42">
    <property type="entry name" value="CYSTEINE-RICH RECEPTOR-LIKE PROTEIN KINASE 9-RELATED"/>
    <property type="match status" value="1"/>
</dbReference>
<evidence type="ECO:0000313" key="5">
    <source>
        <dbReference type="EMBL" id="TVU02149.1"/>
    </source>
</evidence>
<dbReference type="Gene3D" id="3.30.430.20">
    <property type="entry name" value="Gnk2 domain, C-X8-C-X2-C motif"/>
    <property type="match status" value="1"/>
</dbReference>
<dbReference type="Gramene" id="TVU02149">
    <property type="protein sequence ID" value="TVU02149"/>
    <property type="gene ID" value="EJB05_52374"/>
</dbReference>
<dbReference type="InterPro" id="IPR002902">
    <property type="entry name" value="GNK2"/>
</dbReference>
<evidence type="ECO:0000256" key="2">
    <source>
        <dbReference type="ARBA" id="ARBA00022737"/>
    </source>
</evidence>
<dbReference type="CDD" id="cd23509">
    <property type="entry name" value="Gnk2-like"/>
    <property type="match status" value="1"/>
</dbReference>
<proteinExistence type="predicted"/>
<evidence type="ECO:0000313" key="6">
    <source>
        <dbReference type="Proteomes" id="UP000324897"/>
    </source>
</evidence>
<dbReference type="AlphaFoldDB" id="A0A5J9ST25"/>
<organism evidence="5 6">
    <name type="scientific">Eragrostis curvula</name>
    <name type="common">weeping love grass</name>
    <dbReference type="NCBI Taxonomy" id="38414"/>
    <lineage>
        <taxon>Eukaryota</taxon>
        <taxon>Viridiplantae</taxon>
        <taxon>Streptophyta</taxon>
        <taxon>Embryophyta</taxon>
        <taxon>Tracheophyta</taxon>
        <taxon>Spermatophyta</taxon>
        <taxon>Magnoliopsida</taxon>
        <taxon>Liliopsida</taxon>
        <taxon>Poales</taxon>
        <taxon>Poaceae</taxon>
        <taxon>PACMAD clade</taxon>
        <taxon>Chloridoideae</taxon>
        <taxon>Eragrostideae</taxon>
        <taxon>Eragrostidinae</taxon>
        <taxon>Eragrostis</taxon>
    </lineage>
</organism>
<gene>
    <name evidence="5" type="ORF">EJB05_52374</name>
</gene>
<dbReference type="InterPro" id="IPR038408">
    <property type="entry name" value="GNK2_sf"/>
</dbReference>
<dbReference type="Proteomes" id="UP000324897">
    <property type="component" value="Unassembled WGS sequence"/>
</dbReference>
<feature type="signal peptide" evidence="3">
    <location>
        <begin position="1"/>
        <end position="20"/>
    </location>
</feature>
<feature type="domain" description="Gnk2-homologous" evidence="4">
    <location>
        <begin position="22"/>
        <end position="126"/>
    </location>
</feature>
<dbReference type="PROSITE" id="PS51473">
    <property type="entry name" value="GNK2"/>
    <property type="match status" value="1"/>
</dbReference>
<reference evidence="5 6" key="1">
    <citation type="journal article" date="2019" name="Sci. Rep.">
        <title>A high-quality genome of Eragrostis curvula grass provides insights into Poaceae evolution and supports new strategies to enhance forage quality.</title>
        <authorList>
            <person name="Carballo J."/>
            <person name="Santos B.A.C.M."/>
            <person name="Zappacosta D."/>
            <person name="Garbus I."/>
            <person name="Selva J.P."/>
            <person name="Gallo C.A."/>
            <person name="Diaz A."/>
            <person name="Albertini E."/>
            <person name="Caccamo M."/>
            <person name="Echenique V."/>
        </authorList>
    </citation>
    <scope>NUCLEOTIDE SEQUENCE [LARGE SCALE GENOMIC DNA]</scope>
    <source>
        <strain evidence="6">cv. Victoria</strain>
        <tissue evidence="5">Leaf</tissue>
    </source>
</reference>
<protein>
    <recommendedName>
        <fullName evidence="4">Gnk2-homologous domain-containing protein</fullName>
    </recommendedName>
</protein>
<dbReference type="OrthoDB" id="1731016at2759"/>
<dbReference type="EMBL" id="RWGY01000359">
    <property type="protein sequence ID" value="TVU02149.1"/>
    <property type="molecule type" value="Genomic_DNA"/>
</dbReference>
<evidence type="ECO:0000256" key="1">
    <source>
        <dbReference type="ARBA" id="ARBA00022729"/>
    </source>
</evidence>
<keyword evidence="1 3" id="KW-0732">Signal</keyword>